<dbReference type="AlphaFoldDB" id="A0A926DPE2"/>
<dbReference type="Proteomes" id="UP000611762">
    <property type="component" value="Unassembled WGS sequence"/>
</dbReference>
<dbReference type="EMBL" id="JACRSU010000005">
    <property type="protein sequence ID" value="MBC8541648.1"/>
    <property type="molecule type" value="Genomic_DNA"/>
</dbReference>
<proteinExistence type="predicted"/>
<dbReference type="RefSeq" id="WP_249313678.1">
    <property type="nucleotide sequence ID" value="NZ_JACRSU010000005.1"/>
</dbReference>
<sequence length="87" mass="10117">MDYPEIRLNLGKAVLYKEKKYILLGKRVLKQENPFLPARFELVLFNKERQSALFAPMEEVEPAVKMFGWRSMAEDAEAAVQEEIKKG</sequence>
<gene>
    <name evidence="1" type="ORF">H8698_11725</name>
</gene>
<comment type="caution">
    <text evidence="1">The sequence shown here is derived from an EMBL/GenBank/DDBJ whole genome shotgun (WGS) entry which is preliminary data.</text>
</comment>
<evidence type="ECO:0000313" key="1">
    <source>
        <dbReference type="EMBL" id="MBC8541648.1"/>
    </source>
</evidence>
<name>A0A926DPE2_9FIRM</name>
<evidence type="ECO:0000313" key="2">
    <source>
        <dbReference type="Proteomes" id="UP000611762"/>
    </source>
</evidence>
<keyword evidence="2" id="KW-1185">Reference proteome</keyword>
<accession>A0A926DPE2</accession>
<organism evidence="1 2">
    <name type="scientific">Congzhengia minquanensis</name>
    <dbReference type="NCBI Taxonomy" id="2763657"/>
    <lineage>
        <taxon>Bacteria</taxon>
        <taxon>Bacillati</taxon>
        <taxon>Bacillota</taxon>
        <taxon>Clostridia</taxon>
        <taxon>Eubacteriales</taxon>
        <taxon>Oscillospiraceae</taxon>
        <taxon>Congzhengia</taxon>
    </lineage>
</organism>
<protein>
    <submittedName>
        <fullName evidence="1">Uncharacterized protein</fullName>
    </submittedName>
</protein>
<reference evidence="1" key="1">
    <citation type="submission" date="2020-08" db="EMBL/GenBank/DDBJ databases">
        <title>Genome public.</title>
        <authorList>
            <person name="Liu C."/>
            <person name="Sun Q."/>
        </authorList>
    </citation>
    <scope>NUCLEOTIDE SEQUENCE</scope>
    <source>
        <strain evidence="1">H8</strain>
    </source>
</reference>